<dbReference type="Pfam" id="PF01048">
    <property type="entry name" value="PNP_UDP_1"/>
    <property type="match status" value="1"/>
</dbReference>
<dbReference type="Proteomes" id="UP000010469">
    <property type="component" value="Chromosome"/>
</dbReference>
<keyword evidence="3" id="KW-1185">Reference proteome</keyword>
<dbReference type="PANTHER" id="PTHR46832:SF1">
    <property type="entry name" value="5'-METHYLTHIOADENOSINE_S-ADENOSYLHOMOCYSTEINE NUCLEOSIDASE"/>
    <property type="match status" value="1"/>
</dbReference>
<proteinExistence type="predicted"/>
<dbReference type="EMBL" id="CP003378">
    <property type="protein sequence ID" value="AFZ69947.1"/>
    <property type="molecule type" value="Genomic_DNA"/>
</dbReference>
<sequence precursor="true">MINMANLVKLLAIIFLVLALIGFGLFAYEYNIKNTPQTNKSNNSFLFNTPMIGIVTPMAMEQAPILAQMKNVTEINISGYTFYVGKIGNQWVVNVRSGEKEYAAEMATYIMDTHFHIIANILSGTAGSRNPYILPGDVVIGAYVVDKSSIHYHNRGFQSDYTGVEMVVNNKSLIQNAVIGGYGEIGPTLQNASYYGYGPGTNDLSYVYVAALPASLGLVQIAENAPIGYISIANATGNSSLSGIVKSQIIVGVIGSANQWTEPLTWMEDQNALYQSDAGENEGMGFAYVNAELGIPWIIVRGISDSPWFPNAYIGVIAAQRAANVTIFIVEHFSQNNLYKTVNMSVLSNISNAVLNGYLIALRAYYSVGNVTMIKYQLQNGTIITVVNPNEVEYTYGFGYKILEARNQS</sequence>
<dbReference type="STRING" id="1056495.Calag_0161"/>
<organism evidence="2 3">
    <name type="scientific">Caldisphaera lagunensis (strain DSM 15908 / JCM 11604 / ANMR 0165 / IC-154)</name>
    <dbReference type="NCBI Taxonomy" id="1056495"/>
    <lineage>
        <taxon>Archaea</taxon>
        <taxon>Thermoproteota</taxon>
        <taxon>Thermoprotei</taxon>
        <taxon>Acidilobales</taxon>
        <taxon>Caldisphaeraceae</taxon>
        <taxon>Caldisphaera</taxon>
    </lineage>
</organism>
<dbReference type="GO" id="GO:0008782">
    <property type="term" value="F:adenosylhomocysteine nucleosidase activity"/>
    <property type="evidence" value="ECO:0007669"/>
    <property type="project" value="TreeGrafter"/>
</dbReference>
<dbReference type="AlphaFoldDB" id="L0A9Y3"/>
<accession>L0A9Y3</accession>
<reference evidence="3" key="1">
    <citation type="submission" date="2012-03" db="EMBL/GenBank/DDBJ databases">
        <title>Complete genome of Caldisphaera lagunensis DSM 15908.</title>
        <authorList>
            <person name="Lucas S."/>
            <person name="Copeland A."/>
            <person name="Lapidus A."/>
            <person name="Glavina del Rio T."/>
            <person name="Dalin E."/>
            <person name="Tice H."/>
            <person name="Bruce D."/>
            <person name="Goodwin L."/>
            <person name="Pitluck S."/>
            <person name="Peters L."/>
            <person name="Mikhailova N."/>
            <person name="Teshima H."/>
            <person name="Kyrpides N."/>
            <person name="Mavromatis K."/>
            <person name="Ivanova N."/>
            <person name="Brettin T."/>
            <person name="Detter J.C."/>
            <person name="Han C."/>
            <person name="Larimer F."/>
            <person name="Land M."/>
            <person name="Hauser L."/>
            <person name="Markowitz V."/>
            <person name="Cheng J.-F."/>
            <person name="Hugenholtz P."/>
            <person name="Woyke T."/>
            <person name="Wu D."/>
            <person name="Spring S."/>
            <person name="Schroeder M."/>
            <person name="Brambilla E."/>
            <person name="Klenk H.-P."/>
            <person name="Eisen J.A."/>
        </authorList>
    </citation>
    <scope>NUCLEOTIDE SEQUENCE [LARGE SCALE GENOMIC DNA]</scope>
    <source>
        <strain evidence="3">DSM 15908 / JCM 11604 / IC-154</strain>
    </source>
</reference>
<dbReference type="PANTHER" id="PTHR46832">
    <property type="entry name" value="5'-METHYLTHIOADENOSINE/S-ADENOSYLHOMOCYSTEINE NUCLEOSIDASE"/>
    <property type="match status" value="1"/>
</dbReference>
<feature type="domain" description="Nucleoside phosphorylase" evidence="1">
    <location>
        <begin position="52"/>
        <end position="306"/>
    </location>
</feature>
<evidence type="ECO:0000313" key="3">
    <source>
        <dbReference type="Proteomes" id="UP000010469"/>
    </source>
</evidence>
<name>L0A9Y3_CALLD</name>
<dbReference type="eggNOG" id="arCOG13702">
    <property type="taxonomic scope" value="Archaea"/>
</dbReference>
<dbReference type="InterPro" id="IPR035994">
    <property type="entry name" value="Nucleoside_phosphorylase_sf"/>
</dbReference>
<dbReference type="InterPro" id="IPR000845">
    <property type="entry name" value="Nucleoside_phosphorylase_d"/>
</dbReference>
<dbReference type="GO" id="GO:0019284">
    <property type="term" value="P:L-methionine salvage from S-adenosylmethionine"/>
    <property type="evidence" value="ECO:0007669"/>
    <property type="project" value="TreeGrafter"/>
</dbReference>
<dbReference type="Gene3D" id="3.40.50.1580">
    <property type="entry name" value="Nucleoside phosphorylase domain"/>
    <property type="match status" value="1"/>
</dbReference>
<protein>
    <submittedName>
        <fullName evidence="2">Nucleoside phosphorylase</fullName>
    </submittedName>
</protein>
<dbReference type="GO" id="GO:0008930">
    <property type="term" value="F:methylthioadenosine nucleosidase activity"/>
    <property type="evidence" value="ECO:0007669"/>
    <property type="project" value="TreeGrafter"/>
</dbReference>
<dbReference type="SUPFAM" id="SSF53167">
    <property type="entry name" value="Purine and uridine phosphorylases"/>
    <property type="match status" value="1"/>
</dbReference>
<gene>
    <name evidence="2" type="ordered locus">Calag_0161</name>
</gene>
<dbReference type="InParanoid" id="L0A9Y3"/>
<evidence type="ECO:0000259" key="1">
    <source>
        <dbReference type="Pfam" id="PF01048"/>
    </source>
</evidence>
<dbReference type="KEGG" id="clg:Calag_0161"/>
<dbReference type="GO" id="GO:0005829">
    <property type="term" value="C:cytosol"/>
    <property type="evidence" value="ECO:0007669"/>
    <property type="project" value="TreeGrafter"/>
</dbReference>
<evidence type="ECO:0000313" key="2">
    <source>
        <dbReference type="EMBL" id="AFZ69947.1"/>
    </source>
</evidence>
<dbReference type="HOGENOM" id="CLU_671936_0_0_2"/>
<dbReference type="GO" id="GO:0009116">
    <property type="term" value="P:nucleoside metabolic process"/>
    <property type="evidence" value="ECO:0007669"/>
    <property type="project" value="InterPro"/>
</dbReference>